<dbReference type="HOGENOM" id="CLU_013449_0_0_1"/>
<dbReference type="Ensembl" id="ENSLOCT00000012443.1">
    <property type="protein sequence ID" value="ENSLOCP00000012422.1"/>
    <property type="gene ID" value="ENSLOCG00000010145.1"/>
</dbReference>
<reference evidence="2" key="3">
    <citation type="submission" date="2025-09" db="UniProtKB">
        <authorList>
            <consortium name="Ensembl"/>
        </authorList>
    </citation>
    <scope>IDENTIFICATION</scope>
</reference>
<keyword evidence="3" id="KW-1185">Reference proteome</keyword>
<dbReference type="Bgee" id="ENSLOCG00000010145">
    <property type="expression patterns" value="Expressed in testis and 4 other cell types or tissues"/>
</dbReference>
<evidence type="ECO:0000313" key="3">
    <source>
        <dbReference type="Proteomes" id="UP000018468"/>
    </source>
</evidence>
<dbReference type="PANTHER" id="PTHR45912:SF3">
    <property type="entry name" value="CILIA- AND FLAGELLA-ASSOCIATED PROTEIN 47"/>
    <property type="match status" value="1"/>
</dbReference>
<reference evidence="3" key="1">
    <citation type="submission" date="2011-12" db="EMBL/GenBank/DDBJ databases">
        <title>The Draft Genome of Lepisosteus oculatus.</title>
        <authorList>
            <consortium name="The Broad Institute Genome Assembly &amp; Analysis Group"/>
            <consortium name="Computational R&amp;D Group"/>
            <consortium name="and Sequencing Platform"/>
            <person name="Di Palma F."/>
            <person name="Alfoldi J."/>
            <person name="Johnson J."/>
            <person name="Berlin A."/>
            <person name="Gnerre S."/>
            <person name="Jaffe D."/>
            <person name="MacCallum I."/>
            <person name="Young S."/>
            <person name="Walker B.J."/>
            <person name="Lander E.S."/>
            <person name="Lindblad-Toh K."/>
        </authorList>
    </citation>
    <scope>NUCLEOTIDE SEQUENCE [LARGE SCALE GENOMIC DNA]</scope>
</reference>
<accession>W5MVL3</accession>
<dbReference type="EMBL" id="AHAT01003552">
    <property type="status" value="NOT_ANNOTATED_CDS"/>
    <property type="molecule type" value="Genomic_DNA"/>
</dbReference>
<reference evidence="2" key="2">
    <citation type="submission" date="2025-08" db="UniProtKB">
        <authorList>
            <consortium name="Ensembl"/>
        </authorList>
    </citation>
    <scope>IDENTIFICATION</scope>
</reference>
<dbReference type="STRING" id="7918.ENSLOCP00000012422"/>
<proteinExistence type="predicted"/>
<dbReference type="OMA" id="FAPDSMK"/>
<evidence type="ECO:0000313" key="2">
    <source>
        <dbReference type="Ensembl" id="ENSLOCP00000012422.1"/>
    </source>
</evidence>
<name>W5MVL3_LEPOC</name>
<dbReference type="Pfam" id="PF26579">
    <property type="entry name" value="Ig_CFAP47"/>
    <property type="match status" value="1"/>
</dbReference>
<feature type="domain" description="CFAP47-like immunoglobulin-like" evidence="1">
    <location>
        <begin position="651"/>
        <end position="797"/>
    </location>
</feature>
<dbReference type="EMBL" id="AHAT01003551">
    <property type="status" value="NOT_ANNOTATED_CDS"/>
    <property type="molecule type" value="Genomic_DNA"/>
</dbReference>
<dbReference type="Proteomes" id="UP000018468">
    <property type="component" value="Linkage group LG17"/>
</dbReference>
<dbReference type="InParanoid" id="W5MVL3"/>
<dbReference type="InterPro" id="IPR058952">
    <property type="entry name" value="Ig_CFAP47"/>
</dbReference>
<dbReference type="eggNOG" id="ENOG502QQ4Q">
    <property type="taxonomic scope" value="Eukaryota"/>
</dbReference>
<sequence>MPEHFDIPEKIWLPISGESRVNLHPKTPQTLADCDVVSLPLKFQAKVPGRYLCQIVLRSLRDVRVHLVECMVHGVGTDGELEMVTPALQSVTQDIPLINQTLQDWKLHGVIEGKDFHGPSVIYVRAGERMGYPLMFRPISQCTTLGRLVLQNETDGTEHIFGLKGIGTKPLALDHVVIDCQVRQITQKVLMVPNYTQTRLRCKVVSDMSMISGPPALDIKPGHTVPYPISILPWKRGTHTGVISFVGEDGKQQQPQNDNTGEKADGEQVLQLSREASCTLSDSSSLGHFKALAYEVWFSLEVNCSPAPPVSVISVECTVQNSVTVEIPVTNPTKETLRLDVCLLGDDLSGERHLVVSPEESILYQAKFAPAVTGRKTASVIFQSDAVGEFWYELELIADRPLPTTLPECRCELGKWTREFISLVNPTDETLELETFNSNTRNFSVEIDPKRPLIVAPHSTTRVPVQFHPSALGKANHTAWITFKCPQLQEWNFYMSGIGLFPGLMEPLSISTCVGSHSSVIVPFRNPTDDSVLVDVLLTETVVPYRRNCVKYHRWSLFVVNIFTFNFTEMSMISGILLTPKAKLDIPVIFAPDSMKLCKAWVIVHMVKQNGRSWKYNPHDHLAADLRRIVRLHNVAIKSIRWVYPINGIPEAAFSSSSPAVIRCQARSRIEDRVEVLLTGCVPGLSSLAVTRDQTEEIYLLLPERISVLLMTQPSRPATADEFLYEIQFESDDARAQLEPSVALSLLGKERDAQTGIVTLIFNIIFAPYKPLRCSAVLAVQCATGGVWKFPILLSSTEPKVDDVINIEATGLNKASMVGFRLTSQTRYPESFTAYFVPGSGQEFEVLPRSGELLPIGSAGTLITISFTPTMYSKRHRATLVIQTADMQWTYEVNGVPPRYTPPSPGTSAAVSSGPVRTVSVQQRNFVRENLQLRTTAASSPIKGQPLTIRSK</sequence>
<dbReference type="GeneTree" id="ENSGT00940000163202"/>
<dbReference type="EMBL" id="AHAT01003549">
    <property type="status" value="NOT_ANNOTATED_CDS"/>
    <property type="molecule type" value="Genomic_DNA"/>
</dbReference>
<dbReference type="EMBL" id="AHAT01003550">
    <property type="status" value="NOT_ANNOTATED_CDS"/>
    <property type="molecule type" value="Genomic_DNA"/>
</dbReference>
<evidence type="ECO:0000259" key="1">
    <source>
        <dbReference type="Pfam" id="PF26579"/>
    </source>
</evidence>
<organism evidence="2 3">
    <name type="scientific">Lepisosteus oculatus</name>
    <name type="common">Spotted gar</name>
    <dbReference type="NCBI Taxonomy" id="7918"/>
    <lineage>
        <taxon>Eukaryota</taxon>
        <taxon>Metazoa</taxon>
        <taxon>Chordata</taxon>
        <taxon>Craniata</taxon>
        <taxon>Vertebrata</taxon>
        <taxon>Euteleostomi</taxon>
        <taxon>Actinopterygii</taxon>
        <taxon>Neopterygii</taxon>
        <taxon>Holostei</taxon>
        <taxon>Semionotiformes</taxon>
        <taxon>Lepisosteidae</taxon>
        <taxon>Lepisosteus</taxon>
    </lineage>
</organism>
<protein>
    <recommendedName>
        <fullName evidence="1">CFAP47-like immunoglobulin-like domain-containing protein</fullName>
    </recommendedName>
</protein>
<dbReference type="AlphaFoldDB" id="W5MVL3"/>
<dbReference type="PANTHER" id="PTHR45912">
    <property type="entry name" value="CILIA- AND FLAGELLA-ASSOCIATED PROTEIN 47"/>
    <property type="match status" value="1"/>
</dbReference>